<keyword evidence="6" id="KW-1185">Reference proteome</keyword>
<evidence type="ECO:0000256" key="3">
    <source>
        <dbReference type="ARBA" id="ARBA00023242"/>
    </source>
</evidence>
<protein>
    <submittedName>
        <fullName evidence="5">Uncharacterized protein</fullName>
    </submittedName>
</protein>
<organism evidence="5 6">
    <name type="scientific">Dunaliella salina</name>
    <name type="common">Green alga</name>
    <name type="synonym">Protococcus salinus</name>
    <dbReference type="NCBI Taxonomy" id="3046"/>
    <lineage>
        <taxon>Eukaryota</taxon>
        <taxon>Viridiplantae</taxon>
        <taxon>Chlorophyta</taxon>
        <taxon>core chlorophytes</taxon>
        <taxon>Chlorophyceae</taxon>
        <taxon>CS clade</taxon>
        <taxon>Chlamydomonadales</taxon>
        <taxon>Dunaliellaceae</taxon>
        <taxon>Dunaliella</taxon>
    </lineage>
</organism>
<evidence type="ECO:0000256" key="1">
    <source>
        <dbReference type="ARBA" id="ARBA00004123"/>
    </source>
</evidence>
<gene>
    <name evidence="5" type="ORF">DUNSADRAFT_4891</name>
</gene>
<evidence type="ECO:0000256" key="2">
    <source>
        <dbReference type="ARBA" id="ARBA00022448"/>
    </source>
</evidence>
<dbReference type="PANTHER" id="PTHR12363">
    <property type="entry name" value="TRANSPORTIN 3 AND IMPORTIN 13"/>
    <property type="match status" value="1"/>
</dbReference>
<accession>A0ABQ7GR31</accession>
<keyword evidence="3" id="KW-0539">Nucleus</keyword>
<dbReference type="PANTHER" id="PTHR12363:SF33">
    <property type="entry name" value="IMPORTIN-13"/>
    <property type="match status" value="1"/>
</dbReference>
<dbReference type="EMBL" id="MU069630">
    <property type="protein sequence ID" value="KAF5837058.1"/>
    <property type="molecule type" value="Genomic_DNA"/>
</dbReference>
<comment type="subcellular location">
    <subcellularLocation>
        <location evidence="1">Nucleus</location>
    </subcellularLocation>
</comment>
<dbReference type="Gene3D" id="1.25.10.10">
    <property type="entry name" value="Leucine-rich Repeat Variant"/>
    <property type="match status" value="1"/>
</dbReference>
<evidence type="ECO:0000256" key="4">
    <source>
        <dbReference type="SAM" id="MobiDB-lite"/>
    </source>
</evidence>
<dbReference type="Proteomes" id="UP000815325">
    <property type="component" value="Unassembled WGS sequence"/>
</dbReference>
<reference evidence="5" key="1">
    <citation type="submission" date="2017-08" db="EMBL/GenBank/DDBJ databases">
        <authorList>
            <person name="Polle J.E."/>
            <person name="Barry K."/>
            <person name="Cushman J."/>
            <person name="Schmutz J."/>
            <person name="Tran D."/>
            <person name="Hathwaick L.T."/>
            <person name="Yim W.C."/>
            <person name="Jenkins J."/>
            <person name="Mckie-Krisberg Z.M."/>
            <person name="Prochnik S."/>
            <person name="Lindquist E."/>
            <person name="Dockter R.B."/>
            <person name="Adam C."/>
            <person name="Molina H."/>
            <person name="Bunkerborg J."/>
            <person name="Jin E."/>
            <person name="Buchheim M."/>
            <person name="Magnuson J."/>
        </authorList>
    </citation>
    <scope>NUCLEOTIDE SEQUENCE</scope>
    <source>
        <strain evidence="5">CCAP 19/18</strain>
    </source>
</reference>
<dbReference type="InterPro" id="IPR058537">
    <property type="entry name" value="TPR_TNPO3_IPO13_4th"/>
</dbReference>
<sequence>MTPAAGASIAQQQQPPPPLAEDDVQLIIQAVCIATCKCLPSAQIPQAAATLLEPILTAAQAATAQLPPVPSPNPAIPSASPAQPAATGAHSLHATHPYLAPLVDRLACLFAYIDQREAVARMLAASWQMLNELFKRCAGDARIIERGCRCLRLGVKGAARAADPLLPSLLEMLALHFKATRHSAFLYILSELAKMFGREPTHVPLLAGITASLLLDACASLRTLQEATANPDLMDDTYLLANRVVSYAPRLLLDPTVMASPAQPSLATNPAAALRPDAALGALLDSATAGVLIQHREACCSVLNFLMRLLQPSLETALPGAQALVQSTFLPRAPLLTQLLLAGAAGALPLARLVEVSQVLSALLQTWGTQAMGWMAAALGMLPDPVVSQADKEQLLGAASAAVTLHASGGGGKSDPTGPERLMEGAIDDFADLCRQHRRRFYLPNWLLPLFFE</sequence>
<dbReference type="InterPro" id="IPR011989">
    <property type="entry name" value="ARM-like"/>
</dbReference>
<dbReference type="Pfam" id="PF24139">
    <property type="entry name" value="TPR_TNPO3_IPO13_4th"/>
    <property type="match status" value="1"/>
</dbReference>
<keyword evidence="2" id="KW-0813">Transport</keyword>
<feature type="region of interest" description="Disordered" evidence="4">
    <location>
        <begin position="67"/>
        <end position="87"/>
    </location>
</feature>
<evidence type="ECO:0000313" key="6">
    <source>
        <dbReference type="Proteomes" id="UP000815325"/>
    </source>
</evidence>
<evidence type="ECO:0000313" key="5">
    <source>
        <dbReference type="EMBL" id="KAF5837058.1"/>
    </source>
</evidence>
<proteinExistence type="predicted"/>
<dbReference type="InterPro" id="IPR051345">
    <property type="entry name" value="Importin_beta-like_NTR"/>
</dbReference>
<feature type="compositionally biased region" description="Low complexity" evidence="4">
    <location>
        <begin position="76"/>
        <end position="86"/>
    </location>
</feature>
<comment type="caution">
    <text evidence="5">The sequence shown here is derived from an EMBL/GenBank/DDBJ whole genome shotgun (WGS) entry which is preliminary data.</text>
</comment>
<name>A0ABQ7GR31_DUNSA</name>